<accession>A0A2D0KQB2</accession>
<dbReference type="Proteomes" id="UP000222366">
    <property type="component" value="Unassembled WGS sequence"/>
</dbReference>
<comment type="caution">
    <text evidence="1">The sequence shown here is derived from an EMBL/GenBank/DDBJ whole genome shotgun (WGS) entry which is preliminary data.</text>
</comment>
<name>A0A2D0KQB2_9GAMM</name>
<keyword evidence="2" id="KW-1185">Reference proteome</keyword>
<organism evidence="1 2">
    <name type="scientific">Xenorhabdus stockiae</name>
    <dbReference type="NCBI Taxonomy" id="351614"/>
    <lineage>
        <taxon>Bacteria</taxon>
        <taxon>Pseudomonadati</taxon>
        <taxon>Pseudomonadota</taxon>
        <taxon>Gammaproteobacteria</taxon>
        <taxon>Enterobacterales</taxon>
        <taxon>Morganellaceae</taxon>
        <taxon>Xenorhabdus</taxon>
    </lineage>
</organism>
<reference evidence="1 2" key="1">
    <citation type="journal article" date="2017" name="Nat. Microbiol.">
        <title>Natural product diversity associated with the nematode symbionts Photorhabdus and Xenorhabdus.</title>
        <authorList>
            <person name="Tobias N.J."/>
            <person name="Wolff H."/>
            <person name="Djahanschiri B."/>
            <person name="Grundmann F."/>
            <person name="Kronenwerth M."/>
            <person name="Shi Y.M."/>
            <person name="Simonyi S."/>
            <person name="Grun P."/>
            <person name="Shapiro-Ilan D."/>
            <person name="Pidot S.J."/>
            <person name="Stinear T.P."/>
            <person name="Ebersberger I."/>
            <person name="Bode H.B."/>
        </authorList>
    </citation>
    <scope>NUCLEOTIDE SEQUENCE [LARGE SCALE GENOMIC DNA]</scope>
    <source>
        <strain evidence="1 2">DSM 17904</strain>
    </source>
</reference>
<dbReference type="RefSeq" id="WP_099124930.1">
    <property type="nucleotide sequence ID" value="NZ_CAWNRH010000057.1"/>
</dbReference>
<proteinExistence type="predicted"/>
<dbReference type="EMBL" id="NJAJ01000015">
    <property type="protein sequence ID" value="PHM65612.1"/>
    <property type="molecule type" value="Genomic_DNA"/>
</dbReference>
<evidence type="ECO:0000313" key="1">
    <source>
        <dbReference type="EMBL" id="PHM65612.1"/>
    </source>
</evidence>
<gene>
    <name evidence="1" type="ORF">Xsto_01970</name>
</gene>
<dbReference type="AlphaFoldDB" id="A0A2D0KQB2"/>
<protein>
    <submittedName>
        <fullName evidence="1">Uncharacterized protein</fullName>
    </submittedName>
</protein>
<sequence>MNKNVIFVYGEGDARRVLISYLRKEKRDDNIYLTIDALNNVLGITRQDGEEFPMRLQSLISRSSYITSDMCKPLFLRDPNLRKFPEIAEYLLISWVHFLFKNTEELSIYRRLDKHINLEKNSNAGMKKYLTEMLNKNSIFSFSKDNRFYNEINFDNDKMESISRFMSQHREGNRQGYKKSDSNLLSKLAEIERSKNRNNTEVEYGGLNLHTNNLLSVSLQTRMIRKLVKLSLEWIKVESEKPDSPISGWIFLMDYLTNNNRLSQPEKRNRIDLEINRPKLWKEQKTFSNGSLYSPITDSEYRHVKRKFLGETGTTQIASSQKIGSEYGTQSGVFNIEYYPSDIFKRQK</sequence>
<evidence type="ECO:0000313" key="2">
    <source>
        <dbReference type="Proteomes" id="UP000222366"/>
    </source>
</evidence>